<dbReference type="EMBL" id="LR824020">
    <property type="protein sequence ID" value="CAH0589309.1"/>
    <property type="molecule type" value="Genomic_DNA"/>
</dbReference>
<evidence type="ECO:0000259" key="2">
    <source>
        <dbReference type="Pfam" id="PF10545"/>
    </source>
</evidence>
<proteinExistence type="predicted"/>
<accession>A0A9P0BQV7</accession>
<feature type="compositionally biased region" description="Polar residues" evidence="1">
    <location>
        <begin position="264"/>
        <end position="279"/>
    </location>
</feature>
<keyword evidence="4" id="KW-1185">Reference proteome</keyword>
<evidence type="ECO:0000256" key="1">
    <source>
        <dbReference type="SAM" id="MobiDB-lite"/>
    </source>
</evidence>
<dbReference type="SMART" id="SM00595">
    <property type="entry name" value="MADF"/>
    <property type="match status" value="1"/>
</dbReference>
<dbReference type="OrthoDB" id="6577442at2759"/>
<name>A0A9P0BQV7_CHRIL</name>
<dbReference type="PANTHER" id="PTHR21505">
    <property type="entry name" value="MADF DOMAIN-CONTAINING PROTEIN-RELATED"/>
    <property type="match status" value="1"/>
</dbReference>
<protein>
    <recommendedName>
        <fullName evidence="2">MADF domain-containing protein</fullName>
    </recommendedName>
</protein>
<dbReference type="InterPro" id="IPR006578">
    <property type="entry name" value="MADF-dom"/>
</dbReference>
<feature type="compositionally biased region" description="Polar residues" evidence="1">
    <location>
        <begin position="225"/>
        <end position="243"/>
    </location>
</feature>
<evidence type="ECO:0000313" key="4">
    <source>
        <dbReference type="Proteomes" id="UP001154114"/>
    </source>
</evidence>
<sequence length="368" mass="41517">MNYFRYCLVDLVLGNVTAVGLPPMQRGAGWATRHAGRALPARQSGVGTPSGQSRRVRACYSPLTASPNSAQMNRSLDDLDLTRNSILRITDKKTLQLVLEIRKYDCLWNTHLEDYPNRVKRAKAAERIAKVLNVPHFEPKHVLIKLKNLRNSYCQELKKIGISIEKTGSEDSPDTYRPKVQWFAIMDSFMRPHLQSKTAILVNRKRFDDVKVKMECEDSNHSGQEDWSLQQSESGAQETNHSCGASDDGSADGQPSKRRRLSESCDQTNLDTNNDLEQTYPNVSNITNNVLGVPQLPQREDVFDTFGKYVASLLRCLPKNEAFRLQPEIIEKIVQVKMNGAMKVENLQTLENPETLDKVDSSSAHDSE</sequence>
<organism evidence="3 4">
    <name type="scientific">Chrysodeixis includens</name>
    <name type="common">Soybean looper</name>
    <name type="synonym">Pseudoplusia includens</name>
    <dbReference type="NCBI Taxonomy" id="689277"/>
    <lineage>
        <taxon>Eukaryota</taxon>
        <taxon>Metazoa</taxon>
        <taxon>Ecdysozoa</taxon>
        <taxon>Arthropoda</taxon>
        <taxon>Hexapoda</taxon>
        <taxon>Insecta</taxon>
        <taxon>Pterygota</taxon>
        <taxon>Neoptera</taxon>
        <taxon>Endopterygota</taxon>
        <taxon>Lepidoptera</taxon>
        <taxon>Glossata</taxon>
        <taxon>Ditrysia</taxon>
        <taxon>Noctuoidea</taxon>
        <taxon>Noctuidae</taxon>
        <taxon>Plusiinae</taxon>
        <taxon>Chrysodeixis</taxon>
    </lineage>
</organism>
<dbReference type="AlphaFoldDB" id="A0A9P0BQV7"/>
<gene>
    <name evidence="3" type="ORF">CINC_LOCUS4490</name>
</gene>
<evidence type="ECO:0000313" key="3">
    <source>
        <dbReference type="EMBL" id="CAH0589309.1"/>
    </source>
</evidence>
<reference evidence="3" key="1">
    <citation type="submission" date="2021-12" db="EMBL/GenBank/DDBJ databases">
        <authorList>
            <person name="King R."/>
        </authorList>
    </citation>
    <scope>NUCLEOTIDE SEQUENCE</scope>
</reference>
<dbReference type="PANTHER" id="PTHR21505:SF8">
    <property type="entry name" value="DPT-YFP REPRESSOR BY OVEREXPRESSION, ISOFORM D-RELATED"/>
    <property type="match status" value="1"/>
</dbReference>
<dbReference type="Pfam" id="PF10545">
    <property type="entry name" value="MADF_DNA_bdg"/>
    <property type="match status" value="1"/>
</dbReference>
<feature type="domain" description="MADF" evidence="2">
    <location>
        <begin position="97"/>
        <end position="183"/>
    </location>
</feature>
<feature type="region of interest" description="Disordered" evidence="1">
    <location>
        <begin position="217"/>
        <end position="279"/>
    </location>
</feature>
<dbReference type="Proteomes" id="UP001154114">
    <property type="component" value="Chromosome 17"/>
</dbReference>